<dbReference type="RefSeq" id="WP_169664676.1">
    <property type="nucleotide sequence ID" value="NZ_CP076132.1"/>
</dbReference>
<dbReference type="Proteomes" id="UP000678679">
    <property type="component" value="Chromosome 1"/>
</dbReference>
<dbReference type="KEGG" id="fya:KMW28_07965"/>
<evidence type="ECO:0000313" key="2">
    <source>
        <dbReference type="Proteomes" id="UP000678679"/>
    </source>
</evidence>
<evidence type="ECO:0000313" key="1">
    <source>
        <dbReference type="EMBL" id="QWG03510.1"/>
    </source>
</evidence>
<dbReference type="EMBL" id="CP076132">
    <property type="protein sequence ID" value="QWG03510.1"/>
    <property type="molecule type" value="Genomic_DNA"/>
</dbReference>
<sequence>MKFIKIIILTLLLSMVTLLTYSMNKPHAKYKVIKVKTKGDYYIIHAMRNDSLFKIISKKVVIKESEFELLKKGKSYYFDFGSNIDEKGTEPLAGIANYLDVKNKPVFIDGNTRIRFTKRFHYRLYTSNNLMGLYYIPPSPN</sequence>
<name>A0AAX1N7L6_9BACT</name>
<proteinExistence type="predicted"/>
<dbReference type="AlphaFoldDB" id="A0AAX1N7L6"/>
<protein>
    <submittedName>
        <fullName evidence="1">Uncharacterized protein</fullName>
    </submittedName>
</protein>
<accession>A0AAX1N7L6</accession>
<gene>
    <name evidence="1" type="ORF">KMW28_07965</name>
</gene>
<keyword evidence="2" id="KW-1185">Reference proteome</keyword>
<reference evidence="1 2" key="1">
    <citation type="submission" date="2021-05" db="EMBL/GenBank/DDBJ databases">
        <title>Comparative genomic studies on the polysaccharide-degrading batcterial strains of the Flammeovirga genus.</title>
        <authorList>
            <person name="Zewei F."/>
            <person name="Zheng Z."/>
            <person name="Yu L."/>
            <person name="Ruyue G."/>
            <person name="Yanhong M."/>
            <person name="Yuanyuan C."/>
            <person name="Jingyan G."/>
            <person name="Wenjun H."/>
        </authorList>
    </citation>
    <scope>NUCLEOTIDE SEQUENCE [LARGE SCALE GENOMIC DNA]</scope>
    <source>
        <strain evidence="1 2">NBRC:100898</strain>
    </source>
</reference>
<organism evidence="1 2">
    <name type="scientific">Flammeovirga yaeyamensis</name>
    <dbReference type="NCBI Taxonomy" id="367791"/>
    <lineage>
        <taxon>Bacteria</taxon>
        <taxon>Pseudomonadati</taxon>
        <taxon>Bacteroidota</taxon>
        <taxon>Cytophagia</taxon>
        <taxon>Cytophagales</taxon>
        <taxon>Flammeovirgaceae</taxon>
        <taxon>Flammeovirga</taxon>
    </lineage>
</organism>